<evidence type="ECO:0000313" key="2">
    <source>
        <dbReference type="EMBL" id="MDG9698210.1"/>
    </source>
</evidence>
<accession>A0AAW6RF76</accession>
<proteinExistence type="predicted"/>
<sequence>MSKSAKKCAKKSGNVIGKQQTVTACQKPRSRAHARQRGWQMEKGSSQIAAKIGADSGA</sequence>
<evidence type="ECO:0000256" key="1">
    <source>
        <dbReference type="SAM" id="MobiDB-lite"/>
    </source>
</evidence>
<reference evidence="2 3" key="1">
    <citation type="submission" date="2023-04" db="EMBL/GenBank/DDBJ databases">
        <title>Ottowia paracancer sp. nov., isolated from human stomach.</title>
        <authorList>
            <person name="Song Y."/>
        </authorList>
    </citation>
    <scope>NUCLEOTIDE SEQUENCE [LARGE SCALE GENOMIC DNA]</scope>
    <source>
        <strain evidence="2 3">10c7w1</strain>
    </source>
</reference>
<feature type="compositionally biased region" description="Basic residues" evidence="1">
    <location>
        <begin position="1"/>
        <end position="10"/>
    </location>
</feature>
<dbReference type="RefSeq" id="WP_279523362.1">
    <property type="nucleotide sequence ID" value="NZ_JARVII010000001.1"/>
</dbReference>
<protein>
    <submittedName>
        <fullName evidence="2">Uncharacterized protein</fullName>
    </submittedName>
</protein>
<keyword evidence="3" id="KW-1185">Reference proteome</keyword>
<dbReference type="EMBL" id="JARVII010000001">
    <property type="protein sequence ID" value="MDG9698210.1"/>
    <property type="molecule type" value="Genomic_DNA"/>
</dbReference>
<feature type="region of interest" description="Disordered" evidence="1">
    <location>
        <begin position="1"/>
        <end position="58"/>
    </location>
</feature>
<dbReference type="AlphaFoldDB" id="A0AAW6RF76"/>
<dbReference type="Proteomes" id="UP001237156">
    <property type="component" value="Unassembled WGS sequence"/>
</dbReference>
<gene>
    <name evidence="2" type="ORF">QB898_00480</name>
</gene>
<evidence type="ECO:0000313" key="3">
    <source>
        <dbReference type="Proteomes" id="UP001237156"/>
    </source>
</evidence>
<name>A0AAW6RF76_9BURK</name>
<comment type="caution">
    <text evidence="2">The sequence shown here is derived from an EMBL/GenBank/DDBJ whole genome shotgun (WGS) entry which is preliminary data.</text>
</comment>
<organism evidence="2 3">
    <name type="scientific">Ottowia cancrivicina</name>
    <dbReference type="NCBI Taxonomy" id="3040346"/>
    <lineage>
        <taxon>Bacteria</taxon>
        <taxon>Pseudomonadati</taxon>
        <taxon>Pseudomonadota</taxon>
        <taxon>Betaproteobacteria</taxon>
        <taxon>Burkholderiales</taxon>
        <taxon>Comamonadaceae</taxon>
        <taxon>Ottowia</taxon>
    </lineage>
</organism>